<sequence length="101" mass="10093">MQILSAACGRNGIGTGAASGMMCVGTKAEVDMAAAHGWPALIAIRGDAAACIAYSAKPHHYSKSCGCSISASPPKNMASRQAMASVNHSGQTVPDTTVISG</sequence>
<dbReference type="Proteomes" id="UP001165121">
    <property type="component" value="Unassembled WGS sequence"/>
</dbReference>
<dbReference type="EMBL" id="BSXT01000147">
    <property type="protein sequence ID" value="GMF19174.1"/>
    <property type="molecule type" value="Genomic_DNA"/>
</dbReference>
<evidence type="ECO:0000313" key="1">
    <source>
        <dbReference type="EMBL" id="GMF19174.1"/>
    </source>
</evidence>
<accession>A0A9W6TSN6</accession>
<name>A0A9W6TSN6_9STRA</name>
<reference evidence="1" key="1">
    <citation type="submission" date="2023-04" db="EMBL/GenBank/DDBJ databases">
        <title>Phytophthora fragariaefolia NBRC 109709.</title>
        <authorList>
            <person name="Ichikawa N."/>
            <person name="Sato H."/>
            <person name="Tonouchi N."/>
        </authorList>
    </citation>
    <scope>NUCLEOTIDE SEQUENCE</scope>
    <source>
        <strain evidence="1">NBRC 109709</strain>
    </source>
</reference>
<evidence type="ECO:0000313" key="2">
    <source>
        <dbReference type="Proteomes" id="UP001165121"/>
    </source>
</evidence>
<protein>
    <submittedName>
        <fullName evidence="1">Unnamed protein product</fullName>
    </submittedName>
</protein>
<gene>
    <name evidence="1" type="ORF">Pfra01_000191900</name>
</gene>
<organism evidence="1 2">
    <name type="scientific">Phytophthora fragariaefolia</name>
    <dbReference type="NCBI Taxonomy" id="1490495"/>
    <lineage>
        <taxon>Eukaryota</taxon>
        <taxon>Sar</taxon>
        <taxon>Stramenopiles</taxon>
        <taxon>Oomycota</taxon>
        <taxon>Peronosporomycetes</taxon>
        <taxon>Peronosporales</taxon>
        <taxon>Peronosporaceae</taxon>
        <taxon>Phytophthora</taxon>
    </lineage>
</organism>
<dbReference type="AlphaFoldDB" id="A0A9W6TSN6"/>
<comment type="caution">
    <text evidence="1">The sequence shown here is derived from an EMBL/GenBank/DDBJ whole genome shotgun (WGS) entry which is preliminary data.</text>
</comment>
<keyword evidence="2" id="KW-1185">Reference proteome</keyword>
<proteinExistence type="predicted"/>